<dbReference type="PANTHER" id="PTHR32046:SF11">
    <property type="entry name" value="IMMUNE-ASSOCIATED NUCLEOTIDE-BINDING PROTEIN 10-LIKE"/>
    <property type="match status" value="1"/>
</dbReference>
<dbReference type="Gene3D" id="3.40.50.300">
    <property type="entry name" value="P-loop containing nucleotide triphosphate hydrolases"/>
    <property type="match status" value="1"/>
</dbReference>
<comment type="caution">
    <text evidence="4">The sequence shown here is derived from an EMBL/GenBank/DDBJ whole genome shotgun (WGS) entry which is preliminary data.</text>
</comment>
<keyword evidence="5" id="KW-1185">Reference proteome</keyword>
<name>A0AAV8ZNW7_9CUCU</name>
<evidence type="ECO:0000313" key="4">
    <source>
        <dbReference type="EMBL" id="KAJ8966649.1"/>
    </source>
</evidence>
<dbReference type="Pfam" id="PF26633">
    <property type="entry name" value="DUF8206"/>
    <property type="match status" value="1"/>
</dbReference>
<dbReference type="InterPro" id="IPR058519">
    <property type="entry name" value="DUF8206"/>
</dbReference>
<protein>
    <recommendedName>
        <fullName evidence="3">DUF8206 domain-containing protein</fullName>
    </recommendedName>
</protein>
<dbReference type="PANTHER" id="PTHR32046">
    <property type="entry name" value="G DOMAIN-CONTAINING PROTEIN"/>
    <property type="match status" value="1"/>
</dbReference>
<keyword evidence="1" id="KW-0175">Coiled coil</keyword>
<feature type="coiled-coil region" evidence="1">
    <location>
        <begin position="852"/>
        <end position="879"/>
    </location>
</feature>
<proteinExistence type="predicted"/>
<dbReference type="InterPro" id="IPR027417">
    <property type="entry name" value="P-loop_NTPase"/>
</dbReference>
<dbReference type="InterPro" id="IPR025662">
    <property type="entry name" value="Sigma_54_int_dom_ATP-bd_1"/>
</dbReference>
<sequence length="973" mass="111411">MEELPSHVNPAKLNIRINNTKAIQVGLLINCENDDSFCNLKGAVANKFGDRFNISEPTKFNPRIIITNVDIKLTFSSEEFIEDIILNNSDLKDCKQEIKFITKLNRKFTQSTVMQVQLALNNNPPQMCSTNRGVNFAANSDSINIVSLGTNNNMGNGTTVPGNIHNNNVNYDNFSLFNMGKLVPVFDNDCDTYEHFKKEFSENFWQQHNIRSQLEGAEYKEGLFVDHINHWIAMAKHLQPPYTPEKLIEEIATHFRPSVAGALMRATTLSQAITRLRHADAYYKNSSCVSINLSDENLMVKYYKEIVVIPELKNNHNFAALDSINVCAIVSKCLNNIPGSCQNGKDKKHFFRTDTKMASDESDIDKNLELNKNTDINILLLGETGVGKSTFINSIVNYLTYTDLKNAEKENLLSLIPSIFQVIDKHGKYHIIQIGSERDQNEYLETGESATQNVKTYVFPIWNEKKKVRLIDTPGMGDTRGIEQDDINCENILSYIGQLHELHAICFLFKPTNTRITAFFKYCMAQIFSRLDKSASKNIIFIFTNTRGADYGPGDTFRILEKIVNDIKSGPSSVDIPLNRNVFCFDNEAFKYLAAVKEGVNFENSVKLRIRESWRKSAGECWRLIKYIVGDKSNPPLEPHFIKSTSAINEARRIITQLSQPLAEIVEFINVNLLCLQRQQENLDVSKNSLKELKKNLYMPVVTLDITTLTCHDPCYLKNVPKELIGAPELLSCAAMNGKRTCTRCECDFSVHMHIYYMTKTKEIREIDPNVQKNVDNKGKVIENANKLIEDIIKRKMEFEKEHDVIVKSCAQFAHFLQNNAITPFNDSYKDYINYLIIRENSLGVLCNKAVVQHLEKLIRKYEEEKKSFDEALKIQKELGETDLVTPQKIQETVQELYKLKHNGKNIKELCECQKKSRNKEHAYTEYVHKIVLKQSDKSEKKQKKKNKKENDAQKNRTQKRNTVTVITVITTI</sequence>
<dbReference type="EMBL" id="JANEYF010000960">
    <property type="protein sequence ID" value="KAJ8966649.1"/>
    <property type="molecule type" value="Genomic_DNA"/>
</dbReference>
<dbReference type="AlphaFoldDB" id="A0AAV8ZNW7"/>
<dbReference type="Proteomes" id="UP001162156">
    <property type="component" value="Unassembled WGS sequence"/>
</dbReference>
<feature type="domain" description="DUF8206" evidence="3">
    <location>
        <begin position="710"/>
        <end position="757"/>
    </location>
</feature>
<feature type="region of interest" description="Disordered" evidence="2">
    <location>
        <begin position="936"/>
        <end position="960"/>
    </location>
</feature>
<dbReference type="PROSITE" id="PS00675">
    <property type="entry name" value="SIGMA54_INTERACT_1"/>
    <property type="match status" value="1"/>
</dbReference>
<evidence type="ECO:0000259" key="3">
    <source>
        <dbReference type="Pfam" id="PF26633"/>
    </source>
</evidence>
<organism evidence="4 5">
    <name type="scientific">Rhamnusium bicolor</name>
    <dbReference type="NCBI Taxonomy" id="1586634"/>
    <lineage>
        <taxon>Eukaryota</taxon>
        <taxon>Metazoa</taxon>
        <taxon>Ecdysozoa</taxon>
        <taxon>Arthropoda</taxon>
        <taxon>Hexapoda</taxon>
        <taxon>Insecta</taxon>
        <taxon>Pterygota</taxon>
        <taxon>Neoptera</taxon>
        <taxon>Endopterygota</taxon>
        <taxon>Coleoptera</taxon>
        <taxon>Polyphaga</taxon>
        <taxon>Cucujiformia</taxon>
        <taxon>Chrysomeloidea</taxon>
        <taxon>Cerambycidae</taxon>
        <taxon>Lepturinae</taxon>
        <taxon>Rhagiini</taxon>
        <taxon>Rhamnusium</taxon>
    </lineage>
</organism>
<accession>A0AAV8ZNW7</accession>
<evidence type="ECO:0000313" key="5">
    <source>
        <dbReference type="Proteomes" id="UP001162156"/>
    </source>
</evidence>
<dbReference type="SUPFAM" id="SSF52540">
    <property type="entry name" value="P-loop containing nucleoside triphosphate hydrolases"/>
    <property type="match status" value="1"/>
</dbReference>
<gene>
    <name evidence="4" type="ORF">NQ314_003416</name>
</gene>
<dbReference type="CDD" id="cd00882">
    <property type="entry name" value="Ras_like_GTPase"/>
    <property type="match status" value="1"/>
</dbReference>
<evidence type="ECO:0000256" key="1">
    <source>
        <dbReference type="SAM" id="Coils"/>
    </source>
</evidence>
<evidence type="ECO:0000256" key="2">
    <source>
        <dbReference type="SAM" id="MobiDB-lite"/>
    </source>
</evidence>
<reference evidence="4" key="1">
    <citation type="journal article" date="2023" name="Insect Mol. Biol.">
        <title>Genome sequencing provides insights into the evolution of gene families encoding plant cell wall-degrading enzymes in longhorned beetles.</title>
        <authorList>
            <person name="Shin N.R."/>
            <person name="Okamura Y."/>
            <person name="Kirsch R."/>
            <person name="Pauchet Y."/>
        </authorList>
    </citation>
    <scope>NUCLEOTIDE SEQUENCE</scope>
    <source>
        <strain evidence="4">RBIC_L_NR</strain>
    </source>
</reference>